<dbReference type="WormBase" id="CBG11769">
    <property type="protein sequence ID" value="CBP43832"/>
    <property type="gene ID" value="WBGene00032843"/>
</dbReference>
<accession>A8XE07</accession>
<dbReference type="InParanoid" id="A8XE07"/>
<dbReference type="CTD" id="8583011"/>
<feature type="transmembrane region" description="Helical" evidence="1">
    <location>
        <begin position="275"/>
        <end position="293"/>
    </location>
</feature>
<gene>
    <name evidence="2 4" type="ORF">CBG11769</name>
    <name evidence="2" type="ORF">CBG_11769</name>
</gene>
<dbReference type="HOGENOM" id="CLU_824474_0_0_1"/>
<evidence type="ECO:0000313" key="4">
    <source>
        <dbReference type="WormBase" id="CBG11769"/>
    </source>
</evidence>
<evidence type="ECO:0000256" key="1">
    <source>
        <dbReference type="SAM" id="Phobius"/>
    </source>
</evidence>
<feature type="transmembrane region" description="Helical" evidence="1">
    <location>
        <begin position="21"/>
        <end position="42"/>
    </location>
</feature>
<dbReference type="Proteomes" id="UP000008549">
    <property type="component" value="Unassembled WGS sequence"/>
</dbReference>
<reference evidence="2 3" key="1">
    <citation type="journal article" date="2003" name="PLoS Biol.">
        <title>The genome sequence of Caenorhabditis briggsae: a platform for comparative genomics.</title>
        <authorList>
            <person name="Stein L.D."/>
            <person name="Bao Z."/>
            <person name="Blasiar D."/>
            <person name="Blumenthal T."/>
            <person name="Brent M.R."/>
            <person name="Chen N."/>
            <person name="Chinwalla A."/>
            <person name="Clarke L."/>
            <person name="Clee C."/>
            <person name="Coghlan A."/>
            <person name="Coulson A."/>
            <person name="D'Eustachio P."/>
            <person name="Fitch D.H."/>
            <person name="Fulton L.A."/>
            <person name="Fulton R.E."/>
            <person name="Griffiths-Jones S."/>
            <person name="Harris T.W."/>
            <person name="Hillier L.W."/>
            <person name="Kamath R."/>
            <person name="Kuwabara P.E."/>
            <person name="Mardis E.R."/>
            <person name="Marra M.A."/>
            <person name="Miner T.L."/>
            <person name="Minx P."/>
            <person name="Mullikin J.C."/>
            <person name="Plumb R.W."/>
            <person name="Rogers J."/>
            <person name="Schein J.E."/>
            <person name="Sohrmann M."/>
            <person name="Spieth J."/>
            <person name="Stajich J.E."/>
            <person name="Wei C."/>
            <person name="Willey D."/>
            <person name="Wilson R.K."/>
            <person name="Durbin R."/>
            <person name="Waterston R.H."/>
        </authorList>
    </citation>
    <scope>NUCLEOTIDE SEQUENCE [LARGE SCALE GENOMIC DNA]</scope>
    <source>
        <strain evidence="2 3">AF16</strain>
    </source>
</reference>
<keyword evidence="3" id="KW-1185">Reference proteome</keyword>
<feature type="transmembrane region" description="Helical" evidence="1">
    <location>
        <begin position="119"/>
        <end position="139"/>
    </location>
</feature>
<evidence type="ECO:0000313" key="3">
    <source>
        <dbReference type="Proteomes" id="UP000008549"/>
    </source>
</evidence>
<keyword evidence="1" id="KW-0472">Membrane</keyword>
<dbReference type="FunCoup" id="A8XE07">
    <property type="interactions" value="139"/>
</dbReference>
<feature type="transmembrane region" description="Helical" evidence="1">
    <location>
        <begin position="219"/>
        <end position="239"/>
    </location>
</feature>
<dbReference type="KEGG" id="cbr:CBG_11769"/>
<dbReference type="GeneID" id="8583011"/>
<dbReference type="AlphaFoldDB" id="A8XE07"/>
<dbReference type="eggNOG" id="ENOG502TGDV">
    <property type="taxonomic scope" value="Eukaryota"/>
</dbReference>
<keyword evidence="1" id="KW-0812">Transmembrane</keyword>
<dbReference type="EMBL" id="HE601289">
    <property type="protein sequence ID" value="CAP30813.2"/>
    <property type="molecule type" value="Genomic_DNA"/>
</dbReference>
<keyword evidence="1" id="KW-1133">Transmembrane helix</keyword>
<name>A8XE07_CAEBR</name>
<sequence>MRRNQQFQIFSSGNSRKSENSISDVLFIFLIVGLIVLGVFTIKKRTYLTLNSWELAQEIAENATELAMENGTTNIDFATVLWSVGVELVNTVKVLDGPPKRDFLMIVNIFIDDDVHDKYSWYVVIFSFVGALLYGWNVLRFVLWIDHKVEEFLDDMSIYKNVADQNEFSDFVLDIRKKKALEGEMVQIQSTANQQYDIKEAWNSLTKRTMKAFLPISPALLYLSAYAFSLFLLSCYHTWMRKPNELVDNMRTVANFAAGLESSILAGNKRDLNSYVFILAGILIQILFFLTCYRIPEMIVRVYCAIVGHEDTVRPAYLDSIREVEKDVNKAKLAVEPKKID</sequence>
<protein>
    <submittedName>
        <fullName evidence="2">Protein CBG11769</fullName>
    </submittedName>
</protein>
<dbReference type="OMA" id="YRIPEMI"/>
<dbReference type="STRING" id="6238.A8XE07"/>
<proteinExistence type="predicted"/>
<reference evidence="2 3" key="2">
    <citation type="journal article" date="2011" name="PLoS Genet.">
        <title>Caenorhabditis briggsae recombinant inbred line genotypes reveal inter-strain incompatibility and the evolution of recombination.</title>
        <authorList>
            <person name="Ross J.A."/>
            <person name="Koboldt D.C."/>
            <person name="Staisch J.E."/>
            <person name="Chamberlin H.M."/>
            <person name="Gupta B.P."/>
            <person name="Miller R.D."/>
            <person name="Baird S.E."/>
            <person name="Haag E.S."/>
        </authorList>
    </citation>
    <scope>NUCLEOTIDE SEQUENCE [LARGE SCALE GENOMIC DNA]</scope>
    <source>
        <strain evidence="2 3">AF16</strain>
    </source>
</reference>
<organism evidence="2 3">
    <name type="scientific">Caenorhabditis briggsae</name>
    <dbReference type="NCBI Taxonomy" id="6238"/>
    <lineage>
        <taxon>Eukaryota</taxon>
        <taxon>Metazoa</taxon>
        <taxon>Ecdysozoa</taxon>
        <taxon>Nematoda</taxon>
        <taxon>Chromadorea</taxon>
        <taxon>Rhabditida</taxon>
        <taxon>Rhabditina</taxon>
        <taxon>Rhabditomorpha</taxon>
        <taxon>Rhabditoidea</taxon>
        <taxon>Rhabditidae</taxon>
        <taxon>Peloderinae</taxon>
        <taxon>Caenorhabditis</taxon>
    </lineage>
</organism>
<dbReference type="RefSeq" id="XP_002641017.2">
    <property type="nucleotide sequence ID" value="XM_002640971.2"/>
</dbReference>
<evidence type="ECO:0000313" key="2">
    <source>
        <dbReference type="EMBL" id="CAP30813.2"/>
    </source>
</evidence>